<dbReference type="InterPro" id="IPR013096">
    <property type="entry name" value="Cupin_2"/>
</dbReference>
<feature type="chain" id="PRO_5015863661" description="Cupin type-2 domain-containing protein" evidence="1">
    <location>
        <begin position="25"/>
        <end position="146"/>
    </location>
</feature>
<dbReference type="OrthoDB" id="9793521at2"/>
<proteinExistence type="predicted"/>
<keyword evidence="4" id="KW-1185">Reference proteome</keyword>
<evidence type="ECO:0000313" key="3">
    <source>
        <dbReference type="EMBL" id="PXW76480.1"/>
    </source>
</evidence>
<dbReference type="Gene3D" id="2.60.120.10">
    <property type="entry name" value="Jelly Rolls"/>
    <property type="match status" value="1"/>
</dbReference>
<accession>A0A2V3V4R3</accession>
<organism evidence="3 4">
    <name type="scientific">Blastomonas natatoria</name>
    <dbReference type="NCBI Taxonomy" id="34015"/>
    <lineage>
        <taxon>Bacteria</taxon>
        <taxon>Pseudomonadati</taxon>
        <taxon>Pseudomonadota</taxon>
        <taxon>Alphaproteobacteria</taxon>
        <taxon>Sphingomonadales</taxon>
        <taxon>Sphingomonadaceae</taxon>
        <taxon>Blastomonas</taxon>
    </lineage>
</organism>
<dbReference type="EMBL" id="QJJM01000005">
    <property type="protein sequence ID" value="PXW76480.1"/>
    <property type="molecule type" value="Genomic_DNA"/>
</dbReference>
<protein>
    <recommendedName>
        <fullName evidence="2">Cupin type-2 domain-containing protein</fullName>
    </recommendedName>
</protein>
<evidence type="ECO:0000313" key="4">
    <source>
        <dbReference type="Proteomes" id="UP000248014"/>
    </source>
</evidence>
<comment type="caution">
    <text evidence="3">The sequence shown here is derived from an EMBL/GenBank/DDBJ whole genome shotgun (WGS) entry which is preliminary data.</text>
</comment>
<dbReference type="InterPro" id="IPR011051">
    <property type="entry name" value="RmlC_Cupin_sf"/>
</dbReference>
<dbReference type="SUPFAM" id="SSF51182">
    <property type="entry name" value="RmlC-like cupins"/>
    <property type="match status" value="1"/>
</dbReference>
<sequence>MPGWLRCRAAALGLIAALTGCATGAVQGPAVHVPAPGISERISGAIEAAPGHHLVMGDLNIPAGAPIPRHYHHGEEFLYILGGSTVIVRADMGEEELQPGQAIRIAPGTVHWGRAGPKGLRAVSTWIVPDGQPLRVPVPDQQGTLP</sequence>
<feature type="signal peptide" evidence="1">
    <location>
        <begin position="1"/>
        <end position="24"/>
    </location>
</feature>
<dbReference type="PROSITE" id="PS51257">
    <property type="entry name" value="PROKAR_LIPOPROTEIN"/>
    <property type="match status" value="1"/>
</dbReference>
<feature type="domain" description="Cupin type-2" evidence="2">
    <location>
        <begin position="60"/>
        <end position="115"/>
    </location>
</feature>
<dbReference type="Proteomes" id="UP000248014">
    <property type="component" value="Unassembled WGS sequence"/>
</dbReference>
<dbReference type="InterPro" id="IPR014710">
    <property type="entry name" value="RmlC-like_jellyroll"/>
</dbReference>
<gene>
    <name evidence="3" type="ORF">C7451_105255</name>
</gene>
<name>A0A2V3V4R3_9SPHN</name>
<evidence type="ECO:0000256" key="1">
    <source>
        <dbReference type="SAM" id="SignalP"/>
    </source>
</evidence>
<dbReference type="AlphaFoldDB" id="A0A2V3V4R3"/>
<evidence type="ECO:0000259" key="2">
    <source>
        <dbReference type="Pfam" id="PF07883"/>
    </source>
</evidence>
<reference evidence="3 4" key="1">
    <citation type="submission" date="2018-05" db="EMBL/GenBank/DDBJ databases">
        <title>Genomic Encyclopedia of Type Strains, Phase IV (KMG-IV): sequencing the most valuable type-strain genomes for metagenomic binning, comparative biology and taxonomic classification.</title>
        <authorList>
            <person name="Goeker M."/>
        </authorList>
    </citation>
    <scope>NUCLEOTIDE SEQUENCE [LARGE SCALE GENOMIC DNA]</scope>
    <source>
        <strain evidence="3 4">DSM 3183</strain>
    </source>
</reference>
<keyword evidence="1" id="KW-0732">Signal</keyword>
<dbReference type="Pfam" id="PF07883">
    <property type="entry name" value="Cupin_2"/>
    <property type="match status" value="1"/>
</dbReference>